<proteinExistence type="predicted"/>
<sequence length="251" mass="28605">DTEGLQDLYRTFERGSDDMEDEFKRLGNSMWGFNRPQWEGPDADAFFAEWEQVSNKAYELYHRIEEMGRQLREEGQEQDDASEPEDGFLETLKDIGEQLVTGWGIFEDITTEIWKGLKTGKFDWPAFEEGGNRLKDWWNNAEFDKKLGKLVNAEGFKRIAKFIPIVDIPLTIDGIINADDPVERLAAIAGAIGYIPTPVTIGIGLVGDAFSVADWASEEFFDYDLSREVGDWIGDVGNDGFDQKRWNPLLM</sequence>
<reference evidence="1" key="1">
    <citation type="journal article" date="2021" name="PeerJ">
        <title>Extensive microbial diversity within the chicken gut microbiome revealed by metagenomics and culture.</title>
        <authorList>
            <person name="Gilroy R."/>
            <person name="Ravi A."/>
            <person name="Getino M."/>
            <person name="Pursley I."/>
            <person name="Horton D.L."/>
            <person name="Alikhan N.F."/>
            <person name="Baker D."/>
            <person name="Gharbi K."/>
            <person name="Hall N."/>
            <person name="Watson M."/>
            <person name="Adriaenssens E.M."/>
            <person name="Foster-Nyarko E."/>
            <person name="Jarju S."/>
            <person name="Secka A."/>
            <person name="Antonio M."/>
            <person name="Oren A."/>
            <person name="Chaudhuri R.R."/>
            <person name="La Ragione R."/>
            <person name="Hildebrand F."/>
            <person name="Pallen M.J."/>
        </authorList>
    </citation>
    <scope>NUCLEOTIDE SEQUENCE</scope>
    <source>
        <strain evidence="1">1647</strain>
    </source>
</reference>
<protein>
    <submittedName>
        <fullName evidence="1">WXG100 family type VII secretion target</fullName>
    </submittedName>
</protein>
<dbReference type="EMBL" id="DYWO01000439">
    <property type="protein sequence ID" value="HJF51017.1"/>
    <property type="molecule type" value="Genomic_DNA"/>
</dbReference>
<feature type="non-terminal residue" evidence="1">
    <location>
        <position position="1"/>
    </location>
</feature>
<accession>A0A921GQC4</accession>
<evidence type="ECO:0000313" key="1">
    <source>
        <dbReference type="EMBL" id="HJF51017.1"/>
    </source>
</evidence>
<dbReference type="AlphaFoldDB" id="A0A921GQC4"/>
<dbReference type="InterPro" id="IPR010310">
    <property type="entry name" value="T7SS_ESAT-6-like"/>
</dbReference>
<evidence type="ECO:0000313" key="2">
    <source>
        <dbReference type="Proteomes" id="UP000775129"/>
    </source>
</evidence>
<name>A0A921GQC4_9MICO</name>
<comment type="caution">
    <text evidence="1">The sequence shown here is derived from an EMBL/GenBank/DDBJ whole genome shotgun (WGS) entry which is preliminary data.</text>
</comment>
<dbReference type="Gene3D" id="1.10.287.1060">
    <property type="entry name" value="ESAT-6-like"/>
    <property type="match status" value="1"/>
</dbReference>
<dbReference type="Pfam" id="PF06013">
    <property type="entry name" value="WXG100"/>
    <property type="match status" value="1"/>
</dbReference>
<reference evidence="1" key="2">
    <citation type="submission" date="2021-09" db="EMBL/GenBank/DDBJ databases">
        <authorList>
            <person name="Gilroy R."/>
        </authorList>
    </citation>
    <scope>NUCLEOTIDE SEQUENCE</scope>
    <source>
        <strain evidence="1">1647</strain>
    </source>
</reference>
<dbReference type="SUPFAM" id="SSF140453">
    <property type="entry name" value="EsxAB dimer-like"/>
    <property type="match status" value="1"/>
</dbReference>
<organism evidence="1 2">
    <name type="scientific">Brachybacterium paraconglomeratum</name>
    <dbReference type="NCBI Taxonomy" id="173362"/>
    <lineage>
        <taxon>Bacteria</taxon>
        <taxon>Bacillati</taxon>
        <taxon>Actinomycetota</taxon>
        <taxon>Actinomycetes</taxon>
        <taxon>Micrococcales</taxon>
        <taxon>Dermabacteraceae</taxon>
        <taxon>Brachybacterium</taxon>
    </lineage>
</organism>
<dbReference type="InterPro" id="IPR036689">
    <property type="entry name" value="ESAT-6-like_sf"/>
</dbReference>
<dbReference type="Proteomes" id="UP000775129">
    <property type="component" value="Unassembled WGS sequence"/>
</dbReference>
<gene>
    <name evidence="1" type="ORF">K8W24_14720</name>
</gene>